<reference evidence="6 7" key="1">
    <citation type="submission" date="2017-07" db="EMBL/GenBank/DDBJ databases">
        <title>Isolation and whole genome analysis of endospore-forming bacteria from heroin.</title>
        <authorList>
            <person name="Kalinowski J."/>
            <person name="Ahrens B."/>
            <person name="Al-Dilaimi A."/>
            <person name="Winkler A."/>
            <person name="Wibberg D."/>
            <person name="Schleenbecker U."/>
            <person name="Ruckert C."/>
            <person name="Wolfel R."/>
            <person name="Grass G."/>
        </authorList>
    </citation>
    <scope>NUCLEOTIDE SEQUENCE [LARGE SCALE GENOMIC DNA]</scope>
    <source>
        <strain evidence="6 7">7523-2</strain>
    </source>
</reference>
<keyword evidence="1" id="KW-0436">Ligase</keyword>
<evidence type="ECO:0000256" key="4">
    <source>
        <dbReference type="ARBA" id="ARBA00022840"/>
    </source>
</evidence>
<feature type="domain" description="PurT/PurK-like preATP-grasp" evidence="5">
    <location>
        <begin position="12"/>
        <end position="84"/>
    </location>
</feature>
<dbReference type="GO" id="GO:0005829">
    <property type="term" value="C:cytosol"/>
    <property type="evidence" value="ECO:0007669"/>
    <property type="project" value="TreeGrafter"/>
</dbReference>
<dbReference type="EMBL" id="NPBS01000287">
    <property type="protein sequence ID" value="PAF20039.1"/>
    <property type="molecule type" value="Genomic_DNA"/>
</dbReference>
<evidence type="ECO:0000313" key="7">
    <source>
        <dbReference type="Proteomes" id="UP000216133"/>
    </source>
</evidence>
<dbReference type="GO" id="GO:0016874">
    <property type="term" value="F:ligase activity"/>
    <property type="evidence" value="ECO:0007669"/>
    <property type="project" value="UniProtKB-KW"/>
</dbReference>
<sequence length="86" mass="9389">MNLNSKRILPGQTIGIIGGGQLGRMMAIAARQLGYRIAVLDPTENCPCGQLADIEITANYDDLDAIKKLAEISDVITYEFENIDYA</sequence>
<evidence type="ECO:0000256" key="3">
    <source>
        <dbReference type="ARBA" id="ARBA00022755"/>
    </source>
</evidence>
<dbReference type="Gene3D" id="3.40.50.20">
    <property type="match status" value="1"/>
</dbReference>
<protein>
    <submittedName>
        <fullName evidence="6">5-(Carboxyamino)imidazole ribonucleotide synthase</fullName>
    </submittedName>
</protein>
<evidence type="ECO:0000256" key="2">
    <source>
        <dbReference type="ARBA" id="ARBA00022741"/>
    </source>
</evidence>
<feature type="non-terminal residue" evidence="6">
    <location>
        <position position="86"/>
    </location>
</feature>
<proteinExistence type="predicted"/>
<dbReference type="InterPro" id="IPR016185">
    <property type="entry name" value="PreATP-grasp_dom_sf"/>
</dbReference>
<dbReference type="PANTHER" id="PTHR11609">
    <property type="entry name" value="PURINE BIOSYNTHESIS PROTEIN 6/7, PUR6/7"/>
    <property type="match status" value="1"/>
</dbReference>
<evidence type="ECO:0000313" key="6">
    <source>
        <dbReference type="EMBL" id="PAF20039.1"/>
    </source>
</evidence>
<dbReference type="RefSeq" id="WP_302467494.1">
    <property type="nucleotide sequence ID" value="NZ_NPBS01000287.1"/>
</dbReference>
<keyword evidence="3" id="KW-0658">Purine biosynthesis</keyword>
<comment type="caution">
    <text evidence="6">The sequence shown here is derived from an EMBL/GenBank/DDBJ whole genome shotgun (WGS) entry which is preliminary data.</text>
</comment>
<dbReference type="Proteomes" id="UP000216133">
    <property type="component" value="Unassembled WGS sequence"/>
</dbReference>
<evidence type="ECO:0000256" key="1">
    <source>
        <dbReference type="ARBA" id="ARBA00022598"/>
    </source>
</evidence>
<organism evidence="6 7">
    <name type="scientific">Shouchella clausii</name>
    <name type="common">Alkalihalobacillus clausii</name>
    <dbReference type="NCBI Taxonomy" id="79880"/>
    <lineage>
        <taxon>Bacteria</taxon>
        <taxon>Bacillati</taxon>
        <taxon>Bacillota</taxon>
        <taxon>Bacilli</taxon>
        <taxon>Bacillales</taxon>
        <taxon>Bacillaceae</taxon>
        <taxon>Shouchella</taxon>
    </lineage>
</organism>
<accession>A0A268RII6</accession>
<name>A0A268RII6_SHOCL</name>
<dbReference type="AlphaFoldDB" id="A0A268RII6"/>
<dbReference type="PANTHER" id="PTHR11609:SF5">
    <property type="entry name" value="PHOSPHORIBOSYLAMINOIMIDAZOLE CARBOXYLASE"/>
    <property type="match status" value="1"/>
</dbReference>
<dbReference type="GO" id="GO:0005524">
    <property type="term" value="F:ATP binding"/>
    <property type="evidence" value="ECO:0007669"/>
    <property type="project" value="UniProtKB-KW"/>
</dbReference>
<dbReference type="FunFam" id="3.40.50.20:FF:000016">
    <property type="entry name" value="N5-carboxyaminoimidazole ribonucleotide synthase"/>
    <property type="match status" value="1"/>
</dbReference>
<dbReference type="GO" id="GO:0006164">
    <property type="term" value="P:purine nucleotide biosynthetic process"/>
    <property type="evidence" value="ECO:0007669"/>
    <property type="project" value="UniProtKB-KW"/>
</dbReference>
<dbReference type="SUPFAM" id="SSF52440">
    <property type="entry name" value="PreATP-grasp domain"/>
    <property type="match status" value="1"/>
</dbReference>
<dbReference type="Pfam" id="PF22660">
    <property type="entry name" value="RS_preATP-grasp-like"/>
    <property type="match status" value="1"/>
</dbReference>
<evidence type="ECO:0000259" key="5">
    <source>
        <dbReference type="Pfam" id="PF22660"/>
    </source>
</evidence>
<keyword evidence="2" id="KW-0547">Nucleotide-binding</keyword>
<keyword evidence="4" id="KW-0067">ATP-binding</keyword>
<gene>
    <name evidence="6" type="ORF">CHH61_23170</name>
</gene>
<dbReference type="InterPro" id="IPR054350">
    <property type="entry name" value="PurT/PurK_preATP-grasp"/>
</dbReference>